<proteinExistence type="predicted"/>
<feature type="region of interest" description="Disordered" evidence="1">
    <location>
        <begin position="104"/>
        <end position="133"/>
    </location>
</feature>
<feature type="signal peptide" evidence="2">
    <location>
        <begin position="1"/>
        <end position="19"/>
    </location>
</feature>
<feature type="chain" id="PRO_5029671971" description="Cnidarian restricted protein" evidence="2">
    <location>
        <begin position="20"/>
        <end position="158"/>
    </location>
</feature>
<evidence type="ECO:0000256" key="2">
    <source>
        <dbReference type="SAM" id="SignalP"/>
    </source>
</evidence>
<evidence type="ECO:0000256" key="1">
    <source>
        <dbReference type="SAM" id="MobiDB-lite"/>
    </source>
</evidence>
<evidence type="ECO:0008006" key="5">
    <source>
        <dbReference type="Google" id="ProtNLM"/>
    </source>
</evidence>
<protein>
    <recommendedName>
        <fullName evidence="5">Cnidarian restricted protein</fullName>
    </recommendedName>
</protein>
<evidence type="ECO:0000313" key="4">
    <source>
        <dbReference type="Proteomes" id="UP000594262"/>
    </source>
</evidence>
<accession>A0A7M5VC80</accession>
<dbReference type="EnsemblMetazoa" id="CLYHEMT011499.1">
    <property type="protein sequence ID" value="CLYHEMP011499.1"/>
    <property type="gene ID" value="CLYHEMG011499"/>
</dbReference>
<keyword evidence="2" id="KW-0732">Signal</keyword>
<name>A0A7M5VC80_9CNID</name>
<dbReference type="AlphaFoldDB" id="A0A7M5VC80"/>
<reference evidence="3" key="1">
    <citation type="submission" date="2021-01" db="UniProtKB">
        <authorList>
            <consortium name="EnsemblMetazoa"/>
        </authorList>
    </citation>
    <scope>IDENTIFICATION</scope>
</reference>
<dbReference type="Proteomes" id="UP000594262">
    <property type="component" value="Unplaced"/>
</dbReference>
<feature type="compositionally biased region" description="Basic residues" evidence="1">
    <location>
        <begin position="104"/>
        <end position="128"/>
    </location>
</feature>
<organism evidence="3 4">
    <name type="scientific">Clytia hemisphaerica</name>
    <dbReference type="NCBI Taxonomy" id="252671"/>
    <lineage>
        <taxon>Eukaryota</taxon>
        <taxon>Metazoa</taxon>
        <taxon>Cnidaria</taxon>
        <taxon>Hydrozoa</taxon>
        <taxon>Hydroidolina</taxon>
        <taxon>Leptothecata</taxon>
        <taxon>Obeliida</taxon>
        <taxon>Clytiidae</taxon>
        <taxon>Clytia</taxon>
    </lineage>
</organism>
<evidence type="ECO:0000313" key="3">
    <source>
        <dbReference type="EnsemblMetazoa" id="CLYHEMP011499.1"/>
    </source>
</evidence>
<keyword evidence="4" id="KW-1185">Reference proteome</keyword>
<sequence>MHKLLLLLILLSSHKLTSSKEHKGSGLASISTQRYNQNTVHTTHDIHTTHIVSEKRTENKSPHGLSAILNKKLVKDNSNVNLKDIKEIHKIGNVEKFEPTNFKKSKHVRARHKTGSKKSHGSKGKSKSHKSEGMYKVSLIKVSSLNMRLSRKVCVCYR</sequence>